<protein>
    <submittedName>
        <fullName evidence="2">Sulfotransferase</fullName>
    </submittedName>
</protein>
<proteinExistence type="predicted"/>
<dbReference type="Pfam" id="PF13469">
    <property type="entry name" value="Sulfotransfer_3"/>
    <property type="match status" value="1"/>
</dbReference>
<comment type="caution">
    <text evidence="2">The sequence shown here is derived from an EMBL/GenBank/DDBJ whole genome shotgun (WGS) entry which is preliminary data.</text>
</comment>
<dbReference type="PANTHER" id="PTHR12788:SF10">
    <property type="entry name" value="PROTEIN-TYROSINE SULFOTRANSFERASE"/>
    <property type="match status" value="1"/>
</dbReference>
<keyword evidence="1" id="KW-0808">Transferase</keyword>
<dbReference type="Gene3D" id="3.40.50.300">
    <property type="entry name" value="P-loop containing nucleotide triphosphate hydrolases"/>
    <property type="match status" value="1"/>
</dbReference>
<accession>A0ABW9RLC3</accession>
<dbReference type="PANTHER" id="PTHR12788">
    <property type="entry name" value="PROTEIN-TYROSINE SULFOTRANSFERASE 2"/>
    <property type="match status" value="1"/>
</dbReference>
<evidence type="ECO:0000313" key="3">
    <source>
        <dbReference type="Proteomes" id="UP000798808"/>
    </source>
</evidence>
<gene>
    <name evidence="2" type="ORF">E1163_06695</name>
</gene>
<dbReference type="RefSeq" id="WP_155170670.1">
    <property type="nucleotide sequence ID" value="NZ_BAAAFL010000055.1"/>
</dbReference>
<sequence length="377" mass="43593">MQFIFIGGAPRSGTTLLLNLLESHPDIVGFPFEHKTFEQYFWHNGDINYLRENFIKNSREGQQAILSSEYLINEYVRKIRGYYGKEFSVDIDPKLFLATYLNRLSISCGSLQDVFDGLAQGILDSNSFALSKKERLEYFCFKQPYFTELFAKETSKELPEARFIHVVRNPIARYTSAKKRFLDIYGHAKNPVHINRQNTVFAHAEVDVTSYELALKNQRNIGGQRYLIVKYEELVSNVDVTMNKISKWLKLTPHYGWKTSRLGEEADAGSSYVTRRGVDEAAASRNEQYLRITNQAEREYHQYLLTKSKIGKLYGIESHVNTKMLIRFVLNFFYKESLGQYVYRLLTVFNNIRVLSFGSKALPERVKKKNAGLSGAI</sequence>
<evidence type="ECO:0000256" key="1">
    <source>
        <dbReference type="ARBA" id="ARBA00022679"/>
    </source>
</evidence>
<dbReference type="InterPro" id="IPR026634">
    <property type="entry name" value="TPST-like"/>
</dbReference>
<reference evidence="2 3" key="1">
    <citation type="submission" date="2019-02" db="EMBL/GenBank/DDBJ databases">
        <authorList>
            <person name="Goldberg S.R."/>
            <person name="Haltli B.A."/>
            <person name="Correa H."/>
            <person name="Russell K.G."/>
        </authorList>
    </citation>
    <scope>NUCLEOTIDE SEQUENCE [LARGE SCALE GENOMIC DNA]</scope>
    <source>
        <strain evidence="2 3">JCM 16186</strain>
    </source>
</reference>
<keyword evidence="3" id="KW-1185">Reference proteome</keyword>
<organism evidence="2 3">
    <name type="scientific">Fulvivirga kasyanovii</name>
    <dbReference type="NCBI Taxonomy" id="396812"/>
    <lineage>
        <taxon>Bacteria</taxon>
        <taxon>Pseudomonadati</taxon>
        <taxon>Bacteroidota</taxon>
        <taxon>Cytophagia</taxon>
        <taxon>Cytophagales</taxon>
        <taxon>Fulvivirgaceae</taxon>
        <taxon>Fulvivirga</taxon>
    </lineage>
</organism>
<dbReference type="Proteomes" id="UP000798808">
    <property type="component" value="Unassembled WGS sequence"/>
</dbReference>
<evidence type="ECO:0000313" key="2">
    <source>
        <dbReference type="EMBL" id="MTI24627.1"/>
    </source>
</evidence>
<dbReference type="InterPro" id="IPR027417">
    <property type="entry name" value="P-loop_NTPase"/>
</dbReference>
<dbReference type="EMBL" id="SMLW01000436">
    <property type="protein sequence ID" value="MTI24627.1"/>
    <property type="molecule type" value="Genomic_DNA"/>
</dbReference>
<name>A0ABW9RLC3_9BACT</name>
<dbReference type="SUPFAM" id="SSF52540">
    <property type="entry name" value="P-loop containing nucleoside triphosphate hydrolases"/>
    <property type="match status" value="1"/>
</dbReference>